<gene>
    <name evidence="11" type="ORF">JL102_16295</name>
</gene>
<dbReference type="PANTHER" id="PTHR36122:SF2">
    <property type="entry name" value="NICOTINAMIDE RIBOSIDE TRANSPORTER PNUC"/>
    <property type="match status" value="1"/>
</dbReference>
<dbReference type="EMBL" id="JAESIY010000009">
    <property type="protein sequence ID" value="MBL3657712.1"/>
    <property type="molecule type" value="Genomic_DNA"/>
</dbReference>
<evidence type="ECO:0000256" key="3">
    <source>
        <dbReference type="ARBA" id="ARBA00006669"/>
    </source>
</evidence>
<feature type="transmembrane region" description="Helical" evidence="10">
    <location>
        <begin position="74"/>
        <end position="92"/>
    </location>
</feature>
<dbReference type="GO" id="GO:0005886">
    <property type="term" value="C:plasma membrane"/>
    <property type="evidence" value="ECO:0007669"/>
    <property type="project" value="UniProtKB-SubCell"/>
</dbReference>
<accession>A0A937F9Z0</accession>
<keyword evidence="9 10" id="KW-0472">Membrane</keyword>
<keyword evidence="7 10" id="KW-0812">Transmembrane</keyword>
<evidence type="ECO:0000256" key="10">
    <source>
        <dbReference type="SAM" id="Phobius"/>
    </source>
</evidence>
<evidence type="ECO:0000256" key="2">
    <source>
        <dbReference type="ARBA" id="ARBA00004651"/>
    </source>
</evidence>
<feature type="transmembrane region" description="Helical" evidence="10">
    <location>
        <begin position="112"/>
        <end position="131"/>
    </location>
</feature>
<feature type="transmembrane region" description="Helical" evidence="10">
    <location>
        <begin position="48"/>
        <end position="67"/>
    </location>
</feature>
<feature type="transmembrane region" description="Helical" evidence="10">
    <location>
        <begin position="187"/>
        <end position="204"/>
    </location>
</feature>
<dbReference type="Pfam" id="PF04973">
    <property type="entry name" value="NMN_transporter"/>
    <property type="match status" value="1"/>
</dbReference>
<evidence type="ECO:0000256" key="1">
    <source>
        <dbReference type="ARBA" id="ARBA00002672"/>
    </source>
</evidence>
<sequence length="213" mass="24843">MYKIIIKRYICLTIMQDALNYLYNIDPYEGAGLIFGLLAVIFLVKENIWTWPCGILYVAVSFVIFWEQKLYMDFGLNIFYLVLNIYGWWYWIHGKKEGEKEVPITHSSTSTMIYTSIACAIGIIICGYLLTKYTDASLPYWDSTTTILSLAGMWLTTIKRIDNWYYWFVVDVLCTAIYFYKGIQLYALLYCIYIGLAISGYLAWKKSMEAQSV</sequence>
<comment type="subcellular location">
    <subcellularLocation>
        <location evidence="2">Cell membrane</location>
        <topology evidence="2">Multi-pass membrane protein</topology>
    </subcellularLocation>
</comment>
<reference evidence="11" key="1">
    <citation type="submission" date="2021-01" db="EMBL/GenBank/DDBJ databases">
        <title>Fulvivirga kasyanovii gen. nov., sp nov., a novel member of the phylum Bacteroidetes isolated from seawater in a mussel farm.</title>
        <authorList>
            <person name="Zhao L.-H."/>
            <person name="Wang Z.-J."/>
        </authorList>
    </citation>
    <scope>NUCLEOTIDE SEQUENCE</scope>
    <source>
        <strain evidence="11">2943</strain>
    </source>
</reference>
<evidence type="ECO:0000256" key="8">
    <source>
        <dbReference type="ARBA" id="ARBA00022989"/>
    </source>
</evidence>
<keyword evidence="6" id="KW-1003">Cell membrane</keyword>
<dbReference type="RefSeq" id="WP_202245507.1">
    <property type="nucleotide sequence ID" value="NZ_JAESIY010000009.1"/>
</dbReference>
<comment type="function">
    <text evidence="1">Required for nicotinamide riboside transport across the inner membrane.</text>
</comment>
<keyword evidence="12" id="KW-1185">Reference proteome</keyword>
<feature type="transmembrane region" description="Helical" evidence="10">
    <location>
        <begin position="21"/>
        <end position="42"/>
    </location>
</feature>
<evidence type="ECO:0000256" key="6">
    <source>
        <dbReference type="ARBA" id="ARBA00022475"/>
    </source>
</evidence>
<evidence type="ECO:0000256" key="7">
    <source>
        <dbReference type="ARBA" id="ARBA00022692"/>
    </source>
</evidence>
<evidence type="ECO:0000256" key="9">
    <source>
        <dbReference type="ARBA" id="ARBA00023136"/>
    </source>
</evidence>
<comment type="similarity">
    <text evidence="3">Belongs to the nicotinamide ribonucleoside (NR) uptake permease (TC 4.B.1) family.</text>
</comment>
<dbReference type="Proteomes" id="UP000659388">
    <property type="component" value="Unassembled WGS sequence"/>
</dbReference>
<keyword evidence="5" id="KW-0813">Transport</keyword>
<dbReference type="PANTHER" id="PTHR36122">
    <property type="entry name" value="NICOTINAMIDE RIBOSIDE TRANSPORTER PNUC"/>
    <property type="match status" value="1"/>
</dbReference>
<proteinExistence type="inferred from homology"/>
<dbReference type="NCBIfam" id="TIGR01528">
    <property type="entry name" value="NMN_trans_PnuC"/>
    <property type="match status" value="1"/>
</dbReference>
<dbReference type="GO" id="GO:0034257">
    <property type="term" value="F:nicotinamide riboside transmembrane transporter activity"/>
    <property type="evidence" value="ECO:0007669"/>
    <property type="project" value="InterPro"/>
</dbReference>
<organism evidence="11 12">
    <name type="scientific">Fulvivirga sediminis</name>
    <dbReference type="NCBI Taxonomy" id="2803949"/>
    <lineage>
        <taxon>Bacteria</taxon>
        <taxon>Pseudomonadati</taxon>
        <taxon>Bacteroidota</taxon>
        <taxon>Cytophagia</taxon>
        <taxon>Cytophagales</taxon>
        <taxon>Fulvivirgaceae</taxon>
        <taxon>Fulvivirga</taxon>
    </lineage>
</organism>
<feature type="transmembrane region" description="Helical" evidence="10">
    <location>
        <begin position="164"/>
        <end position="180"/>
    </location>
</feature>
<dbReference type="AlphaFoldDB" id="A0A937F9Z0"/>
<evidence type="ECO:0000256" key="4">
    <source>
        <dbReference type="ARBA" id="ARBA00017522"/>
    </source>
</evidence>
<name>A0A937F9Z0_9BACT</name>
<evidence type="ECO:0000313" key="12">
    <source>
        <dbReference type="Proteomes" id="UP000659388"/>
    </source>
</evidence>
<evidence type="ECO:0000256" key="5">
    <source>
        <dbReference type="ARBA" id="ARBA00022448"/>
    </source>
</evidence>
<comment type="caution">
    <text evidence="11">The sequence shown here is derived from an EMBL/GenBank/DDBJ whole genome shotgun (WGS) entry which is preliminary data.</text>
</comment>
<keyword evidence="8 10" id="KW-1133">Transmembrane helix</keyword>
<protein>
    <recommendedName>
        <fullName evidence="4">Nicotinamide riboside transporter PnuC</fullName>
    </recommendedName>
</protein>
<evidence type="ECO:0000313" key="11">
    <source>
        <dbReference type="EMBL" id="MBL3657712.1"/>
    </source>
</evidence>
<dbReference type="InterPro" id="IPR006419">
    <property type="entry name" value="NMN_transpt_PnuC"/>
</dbReference>